<dbReference type="AlphaFoldDB" id="A0A450S848"/>
<dbReference type="EMBL" id="CAADEW010000018">
    <property type="protein sequence ID" value="VFJ48046.1"/>
    <property type="molecule type" value="Genomic_DNA"/>
</dbReference>
<protein>
    <submittedName>
        <fullName evidence="1">Sulfotransferase family protein</fullName>
    </submittedName>
</protein>
<dbReference type="GO" id="GO:0008146">
    <property type="term" value="F:sulfotransferase activity"/>
    <property type="evidence" value="ECO:0007669"/>
    <property type="project" value="InterPro"/>
</dbReference>
<dbReference type="Gene3D" id="3.40.50.300">
    <property type="entry name" value="P-loop containing nucleotide triphosphate hydrolases"/>
    <property type="match status" value="1"/>
</dbReference>
<reference evidence="1" key="1">
    <citation type="submission" date="2019-02" db="EMBL/GenBank/DDBJ databases">
        <authorList>
            <person name="Gruber-Vodicka R. H."/>
            <person name="Seah K. B. B."/>
        </authorList>
    </citation>
    <scope>NUCLEOTIDE SEQUENCE</scope>
    <source>
        <strain evidence="1">BECK_BZ15</strain>
    </source>
</reference>
<keyword evidence="1" id="KW-0808">Transferase</keyword>
<evidence type="ECO:0000313" key="1">
    <source>
        <dbReference type="EMBL" id="VFJ48046.1"/>
    </source>
</evidence>
<accession>A0A450S848</accession>
<dbReference type="GO" id="GO:0016020">
    <property type="term" value="C:membrane"/>
    <property type="evidence" value="ECO:0007669"/>
    <property type="project" value="InterPro"/>
</dbReference>
<sequence length="220" mass="26105">MLISYTHKFIFFHVAKVAGLSIRKALEDYVQEPEKFKVKRPPKILNGKPNRLYEMWDAFMTHVKAKDARKELPREIYDGFYKFAFVRNPWDWQVSMYHFILKETDHVSHATVKSMGSFEEYLVWVIDSKKSPYAKGATKFQKDMIVDEKGKILVDFVGRYENLAEDFQKVCRTVGIEASLPRINQSVHQDYRAYYNDGTREMVAEYFKKDIELFEYTFDS</sequence>
<dbReference type="SUPFAM" id="SSF52540">
    <property type="entry name" value="P-loop containing nucleoside triphosphate hydrolases"/>
    <property type="match status" value="1"/>
</dbReference>
<gene>
    <name evidence="1" type="ORF">BECKFW1821A_GA0114235_101827</name>
</gene>
<dbReference type="InterPro" id="IPR005331">
    <property type="entry name" value="Sulfotransferase"/>
</dbReference>
<organism evidence="1">
    <name type="scientific">Candidatus Kentrum sp. FW</name>
    <dbReference type="NCBI Taxonomy" id="2126338"/>
    <lineage>
        <taxon>Bacteria</taxon>
        <taxon>Pseudomonadati</taxon>
        <taxon>Pseudomonadota</taxon>
        <taxon>Gammaproteobacteria</taxon>
        <taxon>Candidatus Kentrum</taxon>
    </lineage>
</organism>
<dbReference type="InterPro" id="IPR027417">
    <property type="entry name" value="P-loop_NTPase"/>
</dbReference>
<dbReference type="Pfam" id="PF03567">
    <property type="entry name" value="Sulfotransfer_2"/>
    <property type="match status" value="1"/>
</dbReference>
<name>A0A450S848_9GAMM</name>
<proteinExistence type="predicted"/>